<dbReference type="Proteomes" id="UP000249260">
    <property type="component" value="Unassembled WGS sequence"/>
</dbReference>
<dbReference type="AlphaFoldDB" id="A0A328TZF6"/>
<feature type="domain" description="Copper amine oxidase-like N-terminal" evidence="1">
    <location>
        <begin position="2"/>
        <end position="46"/>
    </location>
</feature>
<gene>
    <name evidence="2" type="ORF">DL346_10835</name>
</gene>
<evidence type="ECO:0000313" key="2">
    <source>
        <dbReference type="EMBL" id="RAP75918.1"/>
    </source>
</evidence>
<organism evidence="2 3">
    <name type="scientific">Paenibacillus montanisoli</name>
    <dbReference type="NCBI Taxonomy" id="2081970"/>
    <lineage>
        <taxon>Bacteria</taxon>
        <taxon>Bacillati</taxon>
        <taxon>Bacillota</taxon>
        <taxon>Bacilli</taxon>
        <taxon>Bacillales</taxon>
        <taxon>Paenibacillaceae</taxon>
        <taxon>Paenibacillus</taxon>
    </lineage>
</organism>
<dbReference type="SUPFAM" id="SSF55383">
    <property type="entry name" value="Copper amine oxidase, domain N"/>
    <property type="match status" value="1"/>
</dbReference>
<proteinExistence type="predicted"/>
<keyword evidence="3" id="KW-1185">Reference proteome</keyword>
<dbReference type="InterPro" id="IPR036582">
    <property type="entry name" value="Mao_N_sf"/>
</dbReference>
<comment type="caution">
    <text evidence="2">The sequence shown here is derived from an EMBL/GenBank/DDBJ whole genome shotgun (WGS) entry which is preliminary data.</text>
</comment>
<protein>
    <recommendedName>
        <fullName evidence="1">Copper amine oxidase-like N-terminal domain-containing protein</fullName>
    </recommendedName>
</protein>
<name>A0A328TZF6_9BACL</name>
<dbReference type="Pfam" id="PF07833">
    <property type="entry name" value="Cu_amine_oxidN1"/>
    <property type="match status" value="1"/>
</dbReference>
<reference evidence="2 3" key="1">
    <citation type="submission" date="2018-06" db="EMBL/GenBank/DDBJ databases">
        <title>Paenibacillus montanisoli sp. nov., isolated from mountain area soil.</title>
        <authorList>
            <person name="Wu M."/>
        </authorList>
    </citation>
    <scope>NUCLEOTIDE SEQUENCE [LARGE SCALE GENOMIC DNA]</scope>
    <source>
        <strain evidence="2 3">RA17</strain>
    </source>
</reference>
<dbReference type="OrthoDB" id="1954422at2"/>
<dbReference type="InterPro" id="IPR012854">
    <property type="entry name" value="Cu_amine_oxidase-like_N"/>
</dbReference>
<accession>A0A328TZF6</accession>
<evidence type="ECO:0000259" key="1">
    <source>
        <dbReference type="Pfam" id="PF07833"/>
    </source>
</evidence>
<dbReference type="RefSeq" id="WP_112882143.1">
    <property type="nucleotide sequence ID" value="NZ_QLUW01000002.1"/>
</dbReference>
<dbReference type="EMBL" id="QLUW01000002">
    <property type="protein sequence ID" value="RAP75918.1"/>
    <property type="molecule type" value="Genomic_DNA"/>
</dbReference>
<evidence type="ECO:0000313" key="3">
    <source>
        <dbReference type="Proteomes" id="UP000249260"/>
    </source>
</evidence>
<sequence length="101" mass="10975">MKPTGTNALVDGKSVPVNGEMKLINGHTMVGVRFIATLSNKTVNWKAPINWLRSRINKKNAAGDITPAAFPDSIDTIVRLHPVSQLGNLGCFLCAADFWLQ</sequence>